<feature type="transmembrane region" description="Helical" evidence="8">
    <location>
        <begin position="84"/>
        <end position="103"/>
    </location>
</feature>
<dbReference type="PANTHER" id="PTHR23513">
    <property type="entry name" value="INTEGRAL MEMBRANE EFFLUX PROTEIN-RELATED"/>
    <property type="match status" value="1"/>
</dbReference>
<keyword evidence="2" id="KW-0813">Transport</keyword>
<sequence length="518" mass="55553">MTEKSARPSLFRSLRVRNYRLYATGSIASNTGTWMQRIAQDWLVLTLTDNDPVALGFVTFLQFAPSLLFAMFGGLIADRYDKRTVLRVTQTVVALSALILGLLEITDVVAVWHVLVLATVVGVATAIEAPSRQAFASELVGPADLVNAVGLNSASFNAARLIGPAIAGVLIGWLGTGPVFILNAASSVWIIVLLTMIDPKKLFRAKRLTRQRGQLKDSIRYVRTRPDILLTICLVTAVSLFGLNLQVIIPLVTTEVFHKGATEYGLLASALAIGTLIGSLTGAGRQNRPRFRQLVTYAGVFGLLEVGIAFIGNYNWFAIALIPTGMASLYFMISANASVQLTVDPQMRGRVMAMYMMFLMGGGAFGSPLIGFVTKLVGIQWAIALGGGVTFIAAALIGLLVVRREGGVQVETSLHSSPHLLVNVGGEQFFPHVRTDTVDDGFPEPVDDAAGGQVSGGDDRDDGDGDRPPDDVPQPTPDAPPTNTPLTKDLTNDKCCRPSLRPGDRPGESRSKPRRVQA</sequence>
<keyword evidence="3" id="KW-1003">Cell membrane</keyword>
<comment type="subcellular location">
    <subcellularLocation>
        <location evidence="1">Cell membrane</location>
        <topology evidence="1">Multi-pass membrane protein</topology>
    </subcellularLocation>
</comment>
<dbReference type="InterPro" id="IPR036259">
    <property type="entry name" value="MFS_trans_sf"/>
</dbReference>
<organism evidence="10 11">
    <name type="scientific">Antricoccus suffuscus</name>
    <dbReference type="NCBI Taxonomy" id="1629062"/>
    <lineage>
        <taxon>Bacteria</taxon>
        <taxon>Bacillati</taxon>
        <taxon>Actinomycetota</taxon>
        <taxon>Actinomycetes</taxon>
        <taxon>Geodermatophilales</taxon>
        <taxon>Antricoccaceae</taxon>
        <taxon>Antricoccus</taxon>
    </lineage>
</organism>
<dbReference type="Pfam" id="PF05977">
    <property type="entry name" value="MFS_3"/>
    <property type="match status" value="1"/>
</dbReference>
<evidence type="ECO:0000256" key="2">
    <source>
        <dbReference type="ARBA" id="ARBA00022448"/>
    </source>
</evidence>
<evidence type="ECO:0000259" key="9">
    <source>
        <dbReference type="PROSITE" id="PS50850"/>
    </source>
</evidence>
<reference evidence="10 11" key="1">
    <citation type="submission" date="2018-03" db="EMBL/GenBank/DDBJ databases">
        <title>Genomic Encyclopedia of Archaeal and Bacterial Type Strains, Phase II (KMG-II): from individual species to whole genera.</title>
        <authorList>
            <person name="Goeker M."/>
        </authorList>
    </citation>
    <scope>NUCLEOTIDE SEQUENCE [LARGE SCALE GENOMIC DNA]</scope>
    <source>
        <strain evidence="10 11">DSM 100065</strain>
    </source>
</reference>
<name>A0A2T0ZXP8_9ACTN</name>
<keyword evidence="5 8" id="KW-1133">Transmembrane helix</keyword>
<feature type="compositionally biased region" description="Acidic residues" evidence="7">
    <location>
        <begin position="438"/>
        <end position="447"/>
    </location>
</feature>
<dbReference type="PROSITE" id="PS50850">
    <property type="entry name" value="MFS"/>
    <property type="match status" value="1"/>
</dbReference>
<evidence type="ECO:0000256" key="7">
    <source>
        <dbReference type="SAM" id="MobiDB-lite"/>
    </source>
</evidence>
<feature type="transmembrane region" description="Helical" evidence="8">
    <location>
        <begin position="180"/>
        <end position="197"/>
    </location>
</feature>
<feature type="transmembrane region" description="Helical" evidence="8">
    <location>
        <begin position="228"/>
        <end position="252"/>
    </location>
</feature>
<proteinExistence type="predicted"/>
<gene>
    <name evidence="10" type="ORF">CLV47_1118</name>
</gene>
<dbReference type="Gene3D" id="1.20.1250.20">
    <property type="entry name" value="MFS general substrate transporter like domains"/>
    <property type="match status" value="1"/>
</dbReference>
<evidence type="ECO:0000256" key="5">
    <source>
        <dbReference type="ARBA" id="ARBA00022989"/>
    </source>
</evidence>
<evidence type="ECO:0000256" key="4">
    <source>
        <dbReference type="ARBA" id="ARBA00022692"/>
    </source>
</evidence>
<evidence type="ECO:0000313" key="11">
    <source>
        <dbReference type="Proteomes" id="UP000237752"/>
    </source>
</evidence>
<keyword evidence="11" id="KW-1185">Reference proteome</keyword>
<accession>A0A2T0ZXP8</accession>
<evidence type="ECO:0000256" key="6">
    <source>
        <dbReference type="ARBA" id="ARBA00023136"/>
    </source>
</evidence>
<evidence type="ECO:0000256" key="8">
    <source>
        <dbReference type="SAM" id="Phobius"/>
    </source>
</evidence>
<dbReference type="RefSeq" id="WP_202862568.1">
    <property type="nucleotide sequence ID" value="NZ_PVUE01000011.1"/>
</dbReference>
<dbReference type="GO" id="GO:0022857">
    <property type="term" value="F:transmembrane transporter activity"/>
    <property type="evidence" value="ECO:0007669"/>
    <property type="project" value="InterPro"/>
</dbReference>
<feature type="transmembrane region" description="Helical" evidence="8">
    <location>
        <begin position="379"/>
        <end position="402"/>
    </location>
</feature>
<feature type="compositionally biased region" description="Pro residues" evidence="7">
    <location>
        <begin position="471"/>
        <end position="483"/>
    </location>
</feature>
<dbReference type="AlphaFoldDB" id="A0A2T0ZXP8"/>
<dbReference type="Proteomes" id="UP000237752">
    <property type="component" value="Unassembled WGS sequence"/>
</dbReference>
<dbReference type="PANTHER" id="PTHR23513:SF11">
    <property type="entry name" value="STAPHYLOFERRIN A TRANSPORTER"/>
    <property type="match status" value="1"/>
</dbReference>
<feature type="transmembrane region" description="Helical" evidence="8">
    <location>
        <begin position="351"/>
        <end position="373"/>
    </location>
</feature>
<protein>
    <submittedName>
        <fullName evidence="10">Putative MFS family arabinose efflux permease</fullName>
    </submittedName>
</protein>
<dbReference type="CDD" id="cd06173">
    <property type="entry name" value="MFS_MefA_like"/>
    <property type="match status" value="1"/>
</dbReference>
<feature type="region of interest" description="Disordered" evidence="7">
    <location>
        <begin position="434"/>
        <end position="518"/>
    </location>
</feature>
<feature type="domain" description="Major facilitator superfamily (MFS) profile" evidence="9">
    <location>
        <begin position="1"/>
        <end position="405"/>
    </location>
</feature>
<feature type="transmembrane region" description="Helical" evidence="8">
    <location>
        <begin position="53"/>
        <end position="77"/>
    </location>
</feature>
<dbReference type="InterPro" id="IPR010290">
    <property type="entry name" value="TM_effector"/>
</dbReference>
<evidence type="ECO:0000313" key="10">
    <source>
        <dbReference type="EMBL" id="PRZ41132.1"/>
    </source>
</evidence>
<feature type="compositionally biased region" description="Basic and acidic residues" evidence="7">
    <location>
        <begin position="490"/>
        <end position="511"/>
    </location>
</feature>
<feature type="transmembrane region" description="Helical" evidence="8">
    <location>
        <begin position="317"/>
        <end position="339"/>
    </location>
</feature>
<dbReference type="EMBL" id="PVUE01000011">
    <property type="protein sequence ID" value="PRZ41132.1"/>
    <property type="molecule type" value="Genomic_DNA"/>
</dbReference>
<feature type="transmembrane region" description="Helical" evidence="8">
    <location>
        <begin position="264"/>
        <end position="282"/>
    </location>
</feature>
<evidence type="ECO:0000256" key="1">
    <source>
        <dbReference type="ARBA" id="ARBA00004651"/>
    </source>
</evidence>
<comment type="caution">
    <text evidence="10">The sequence shown here is derived from an EMBL/GenBank/DDBJ whole genome shotgun (WGS) entry which is preliminary data.</text>
</comment>
<evidence type="ECO:0000256" key="3">
    <source>
        <dbReference type="ARBA" id="ARBA00022475"/>
    </source>
</evidence>
<keyword evidence="4 8" id="KW-0812">Transmembrane</keyword>
<dbReference type="InterPro" id="IPR020846">
    <property type="entry name" value="MFS_dom"/>
</dbReference>
<feature type="transmembrane region" description="Helical" evidence="8">
    <location>
        <begin position="294"/>
        <end position="311"/>
    </location>
</feature>
<keyword evidence="6 8" id="KW-0472">Membrane</keyword>
<dbReference type="GO" id="GO:0005886">
    <property type="term" value="C:plasma membrane"/>
    <property type="evidence" value="ECO:0007669"/>
    <property type="project" value="UniProtKB-SubCell"/>
</dbReference>
<dbReference type="SUPFAM" id="SSF103473">
    <property type="entry name" value="MFS general substrate transporter"/>
    <property type="match status" value="1"/>
</dbReference>